<name>A0ABQ8KHR7_9APHY</name>
<comment type="caution">
    <text evidence="1">The sequence shown here is derived from an EMBL/GenBank/DDBJ whole genome shotgun (WGS) entry which is preliminary data.</text>
</comment>
<reference evidence="1 2" key="1">
    <citation type="journal article" date="2021" name="Environ. Microbiol.">
        <title>Gene family expansions and transcriptome signatures uncover fungal adaptations to wood decay.</title>
        <authorList>
            <person name="Hage H."/>
            <person name="Miyauchi S."/>
            <person name="Viragh M."/>
            <person name="Drula E."/>
            <person name="Min B."/>
            <person name="Chaduli D."/>
            <person name="Navarro D."/>
            <person name="Favel A."/>
            <person name="Norest M."/>
            <person name="Lesage-Meessen L."/>
            <person name="Balint B."/>
            <person name="Merenyi Z."/>
            <person name="de Eugenio L."/>
            <person name="Morin E."/>
            <person name="Martinez A.T."/>
            <person name="Baldrian P."/>
            <person name="Stursova M."/>
            <person name="Martinez M.J."/>
            <person name="Novotny C."/>
            <person name="Magnuson J.K."/>
            <person name="Spatafora J.W."/>
            <person name="Maurice S."/>
            <person name="Pangilinan J."/>
            <person name="Andreopoulos W."/>
            <person name="LaButti K."/>
            <person name="Hundley H."/>
            <person name="Na H."/>
            <person name="Kuo A."/>
            <person name="Barry K."/>
            <person name="Lipzen A."/>
            <person name="Henrissat B."/>
            <person name="Riley R."/>
            <person name="Ahrendt S."/>
            <person name="Nagy L.G."/>
            <person name="Grigoriev I.V."/>
            <person name="Martin F."/>
            <person name="Rosso M.N."/>
        </authorList>
    </citation>
    <scope>NUCLEOTIDE SEQUENCE [LARGE SCALE GENOMIC DNA]</scope>
    <source>
        <strain evidence="1 2">CIRM-BRFM 1785</strain>
    </source>
</reference>
<dbReference type="Proteomes" id="UP000814176">
    <property type="component" value="Unassembled WGS sequence"/>
</dbReference>
<dbReference type="RefSeq" id="XP_047779537.1">
    <property type="nucleotide sequence ID" value="XM_047919607.1"/>
</dbReference>
<organism evidence="1 2">
    <name type="scientific">Rhodofomes roseus</name>
    <dbReference type="NCBI Taxonomy" id="34475"/>
    <lineage>
        <taxon>Eukaryota</taxon>
        <taxon>Fungi</taxon>
        <taxon>Dikarya</taxon>
        <taxon>Basidiomycota</taxon>
        <taxon>Agaricomycotina</taxon>
        <taxon>Agaricomycetes</taxon>
        <taxon>Polyporales</taxon>
        <taxon>Rhodofomes</taxon>
    </lineage>
</organism>
<evidence type="ECO:0000313" key="2">
    <source>
        <dbReference type="Proteomes" id="UP000814176"/>
    </source>
</evidence>
<proteinExistence type="predicted"/>
<evidence type="ECO:0008006" key="3">
    <source>
        <dbReference type="Google" id="ProtNLM"/>
    </source>
</evidence>
<gene>
    <name evidence="1" type="ORF">C8Q71DRAFT_598732</name>
</gene>
<protein>
    <recommendedName>
        <fullName evidence="3">F-box domain-containing protein</fullName>
    </recommendedName>
</protein>
<sequence>MLPGSLSVSGDTDDSIPPLPTDLHCDVIDLIADLQDFEVRHFPMVEDDFLDPQKRRKYQWRTALISCAFVCKGWYHRSRHRLDKHVWLWSRRQVKILARRLRQGNNPRDVVRHVTILGTRFADDEEPAPYLGTFAAMLARQLPVLECLTLCNVSWQVGSMHPRCISYLAAFHSITRLELLRMSFQSVSQLARLLSALPSIRAVSCQTVSCNEVGIPLPFPQVALNRSLREVAVEWTAHPIVFFLAYLGTVAPVESLTITFVGPTFVTPSGLGWPCQRLLDAYAGSLKKLKYLLDPDTTRHGAVPGAQTLPSHLDLSHLTKLSTIVIGHLFPSTVDYCWIPSLLSKVTSPVMARVHIILRPRVDNINGFMGGLLDSMEYGRALRLIDSVLSREQYARIPKQGVVFEIKVPDTMRAEMKDAMALRGNWEQFVKWKMPRSDSRGIVHCIEYVSPSL</sequence>
<keyword evidence="2" id="KW-1185">Reference proteome</keyword>
<dbReference type="EMBL" id="JADCUA010000009">
    <property type="protein sequence ID" value="KAH9837368.1"/>
    <property type="molecule type" value="Genomic_DNA"/>
</dbReference>
<evidence type="ECO:0000313" key="1">
    <source>
        <dbReference type="EMBL" id="KAH9837368.1"/>
    </source>
</evidence>
<dbReference type="GeneID" id="72000339"/>
<accession>A0ABQ8KHR7</accession>